<comment type="cofactor">
    <cofactor evidence="1">
        <name>Mg(2+)</name>
        <dbReference type="ChEBI" id="CHEBI:18420"/>
    </cofactor>
</comment>
<name>A0ABP0TDS3_9BRYO</name>
<evidence type="ECO:0000256" key="10">
    <source>
        <dbReference type="ARBA" id="ARBA00031693"/>
    </source>
</evidence>
<dbReference type="SUPFAM" id="SSF56784">
    <property type="entry name" value="HAD-like"/>
    <property type="match status" value="1"/>
</dbReference>
<keyword evidence="12" id="KW-1185">Reference proteome</keyword>
<keyword evidence="5" id="KW-0028">Amino-acid biosynthesis</keyword>
<keyword evidence="6" id="KW-0479">Metal-binding</keyword>
<evidence type="ECO:0000256" key="6">
    <source>
        <dbReference type="ARBA" id="ARBA00022723"/>
    </source>
</evidence>
<protein>
    <recommendedName>
        <fullName evidence="4">phosphoserine phosphatase</fullName>
        <ecNumber evidence="4">3.1.3.3</ecNumber>
    </recommendedName>
    <alternativeName>
        <fullName evidence="10">O-phosphoserine phosphohydrolase</fullName>
    </alternativeName>
</protein>
<dbReference type="NCBIfam" id="TIGR01488">
    <property type="entry name" value="HAD-SF-IB"/>
    <property type="match status" value="1"/>
</dbReference>
<sequence>METLRFCSIRISSRRCLALRAVQEQQHSGSGASFRRNPPLVSYSLSSRGSKSQQASLQAATTTAATMWPDVQTRRRSARMVIGCGAAAEEHSAGVSSATGAVLSPEMVALWRHAQAVCFDVDSTVCEDEGIDELAAFCGAGEAVAAWTARAMGGSVPFESALAARLALFHPSVTTVAKFLASRPPRLNPGIQELVSKLQSHGTEVYLISGGFRQMIGPVAAQLRIPSENVFANTLLFDDDGEFKGFDETEPTSRSGGKAKVVEQIKKEHGYQTLVMVGDGATDLEARRPGGADMFICYGGVIARPTVVAGADWFVVSFTDLIQSLDSK</sequence>
<dbReference type="PANTHER" id="PTHR43344">
    <property type="entry name" value="PHOSPHOSERINE PHOSPHATASE"/>
    <property type="match status" value="1"/>
</dbReference>
<evidence type="ECO:0000256" key="2">
    <source>
        <dbReference type="ARBA" id="ARBA00005135"/>
    </source>
</evidence>
<evidence type="ECO:0000256" key="3">
    <source>
        <dbReference type="ARBA" id="ARBA00009184"/>
    </source>
</evidence>
<dbReference type="Gene3D" id="3.40.50.1000">
    <property type="entry name" value="HAD superfamily/HAD-like"/>
    <property type="match status" value="2"/>
</dbReference>
<keyword evidence="9" id="KW-0718">Serine biosynthesis</keyword>
<dbReference type="InterPro" id="IPR004469">
    <property type="entry name" value="PSP"/>
</dbReference>
<dbReference type="EMBL" id="OZ019902">
    <property type="protein sequence ID" value="CAK9194068.1"/>
    <property type="molecule type" value="Genomic_DNA"/>
</dbReference>
<evidence type="ECO:0000256" key="1">
    <source>
        <dbReference type="ARBA" id="ARBA00001946"/>
    </source>
</evidence>
<keyword evidence="7" id="KW-0378">Hydrolase</keyword>
<comment type="pathway">
    <text evidence="2">Amino-acid biosynthesis; L-serine biosynthesis; L-serine from 3-phospho-D-glycerate: step 3/3.</text>
</comment>
<evidence type="ECO:0000256" key="7">
    <source>
        <dbReference type="ARBA" id="ARBA00022801"/>
    </source>
</evidence>
<dbReference type="InterPro" id="IPR036412">
    <property type="entry name" value="HAD-like_sf"/>
</dbReference>
<dbReference type="InterPro" id="IPR023214">
    <property type="entry name" value="HAD_sf"/>
</dbReference>
<dbReference type="InterPro" id="IPR050582">
    <property type="entry name" value="HAD-like_SerB"/>
</dbReference>
<organism evidence="11 12">
    <name type="scientific">Sphagnum troendelagicum</name>
    <dbReference type="NCBI Taxonomy" id="128251"/>
    <lineage>
        <taxon>Eukaryota</taxon>
        <taxon>Viridiplantae</taxon>
        <taxon>Streptophyta</taxon>
        <taxon>Embryophyta</taxon>
        <taxon>Bryophyta</taxon>
        <taxon>Sphagnophytina</taxon>
        <taxon>Sphagnopsida</taxon>
        <taxon>Sphagnales</taxon>
        <taxon>Sphagnaceae</taxon>
        <taxon>Sphagnum</taxon>
    </lineage>
</organism>
<dbReference type="NCBIfam" id="TIGR00338">
    <property type="entry name" value="serB"/>
    <property type="match status" value="1"/>
</dbReference>
<dbReference type="Proteomes" id="UP001497512">
    <property type="component" value="Chromosome 10"/>
</dbReference>
<dbReference type="PANTHER" id="PTHR43344:SF2">
    <property type="entry name" value="PHOSPHOSERINE PHOSPHATASE"/>
    <property type="match status" value="1"/>
</dbReference>
<evidence type="ECO:0000256" key="4">
    <source>
        <dbReference type="ARBA" id="ARBA00012640"/>
    </source>
</evidence>
<gene>
    <name evidence="11" type="ORF">CSSPTR1EN2_LOCUS2341</name>
</gene>
<comment type="similarity">
    <text evidence="3">Belongs to the HAD-like hydrolase superfamily. SerB family.</text>
</comment>
<dbReference type="Pfam" id="PF00702">
    <property type="entry name" value="Hydrolase"/>
    <property type="match status" value="1"/>
</dbReference>
<evidence type="ECO:0000313" key="11">
    <source>
        <dbReference type="EMBL" id="CAK9194068.1"/>
    </source>
</evidence>
<reference evidence="11" key="1">
    <citation type="submission" date="2024-02" db="EMBL/GenBank/DDBJ databases">
        <authorList>
            <consortium name="ELIXIR-Norway"/>
            <consortium name="Elixir Norway"/>
        </authorList>
    </citation>
    <scope>NUCLEOTIDE SEQUENCE</scope>
</reference>
<dbReference type="EC" id="3.1.3.3" evidence="4"/>
<evidence type="ECO:0000256" key="9">
    <source>
        <dbReference type="ARBA" id="ARBA00023299"/>
    </source>
</evidence>
<accession>A0ABP0TDS3</accession>
<evidence type="ECO:0000256" key="8">
    <source>
        <dbReference type="ARBA" id="ARBA00022842"/>
    </source>
</evidence>
<dbReference type="CDD" id="cd04309">
    <property type="entry name" value="HAD_PSP_eu"/>
    <property type="match status" value="1"/>
</dbReference>
<evidence type="ECO:0000313" key="12">
    <source>
        <dbReference type="Proteomes" id="UP001497512"/>
    </source>
</evidence>
<evidence type="ECO:0000256" key="5">
    <source>
        <dbReference type="ARBA" id="ARBA00022605"/>
    </source>
</evidence>
<proteinExistence type="inferred from homology"/>
<keyword evidence="8" id="KW-0460">Magnesium</keyword>